<keyword evidence="1" id="KW-0645">Protease</keyword>
<feature type="domain" description="PDZ" evidence="5">
    <location>
        <begin position="371"/>
        <end position="457"/>
    </location>
</feature>
<name>A0ABP6VWK3_9ACTN</name>
<protein>
    <submittedName>
        <fullName evidence="6">Trypsin-like peptidase domain-containing protein</fullName>
    </submittedName>
</protein>
<dbReference type="RefSeq" id="WP_218235237.1">
    <property type="nucleotide sequence ID" value="NZ_BAABBB010000015.1"/>
</dbReference>
<evidence type="ECO:0000256" key="4">
    <source>
        <dbReference type="SAM" id="Phobius"/>
    </source>
</evidence>
<keyword evidence="4" id="KW-0812">Transmembrane</keyword>
<dbReference type="PROSITE" id="PS50106">
    <property type="entry name" value="PDZ"/>
    <property type="match status" value="1"/>
</dbReference>
<dbReference type="SMART" id="SM00228">
    <property type="entry name" value="PDZ"/>
    <property type="match status" value="1"/>
</dbReference>
<dbReference type="PANTHER" id="PTHR43343:SF3">
    <property type="entry name" value="PROTEASE DO-LIKE 8, CHLOROPLASTIC"/>
    <property type="match status" value="1"/>
</dbReference>
<proteinExistence type="predicted"/>
<comment type="caution">
    <text evidence="6">The sequence shown here is derived from an EMBL/GenBank/DDBJ whole genome shotgun (WGS) entry which is preliminary data.</text>
</comment>
<evidence type="ECO:0000313" key="7">
    <source>
        <dbReference type="Proteomes" id="UP001500301"/>
    </source>
</evidence>
<dbReference type="PANTHER" id="PTHR43343">
    <property type="entry name" value="PEPTIDASE S12"/>
    <property type="match status" value="1"/>
</dbReference>
<evidence type="ECO:0000256" key="3">
    <source>
        <dbReference type="SAM" id="MobiDB-lite"/>
    </source>
</evidence>
<feature type="compositionally biased region" description="Low complexity" evidence="3">
    <location>
        <begin position="49"/>
        <end position="75"/>
    </location>
</feature>
<dbReference type="InterPro" id="IPR001478">
    <property type="entry name" value="PDZ"/>
</dbReference>
<feature type="compositionally biased region" description="Pro residues" evidence="3">
    <location>
        <begin position="39"/>
        <end position="48"/>
    </location>
</feature>
<keyword evidence="4" id="KW-0472">Membrane</keyword>
<feature type="transmembrane region" description="Helical" evidence="4">
    <location>
        <begin position="104"/>
        <end position="131"/>
    </location>
</feature>
<gene>
    <name evidence="6" type="ORF">GCM10022263_29320</name>
</gene>
<feature type="compositionally biased region" description="Basic and acidic residues" evidence="3">
    <location>
        <begin position="1"/>
        <end position="12"/>
    </location>
</feature>
<evidence type="ECO:0000259" key="5">
    <source>
        <dbReference type="PROSITE" id="PS50106"/>
    </source>
</evidence>
<accession>A0ABP6VWK3</accession>
<reference evidence="7" key="1">
    <citation type="journal article" date="2019" name="Int. J. Syst. Evol. Microbiol.">
        <title>The Global Catalogue of Microorganisms (GCM) 10K type strain sequencing project: providing services to taxonomists for standard genome sequencing and annotation.</title>
        <authorList>
            <consortium name="The Broad Institute Genomics Platform"/>
            <consortium name="The Broad Institute Genome Sequencing Center for Infectious Disease"/>
            <person name="Wu L."/>
            <person name="Ma J."/>
        </authorList>
    </citation>
    <scope>NUCLEOTIDE SEQUENCE [LARGE SCALE GENOMIC DNA]</scope>
    <source>
        <strain evidence="7">JCM 17460</strain>
    </source>
</reference>
<evidence type="ECO:0000313" key="6">
    <source>
        <dbReference type="EMBL" id="GAA3539993.1"/>
    </source>
</evidence>
<keyword evidence="2" id="KW-0378">Hydrolase</keyword>
<feature type="region of interest" description="Disordered" evidence="3">
    <location>
        <begin position="1"/>
        <end position="91"/>
    </location>
</feature>
<dbReference type="EMBL" id="BAABBB010000015">
    <property type="protein sequence ID" value="GAA3539993.1"/>
    <property type="molecule type" value="Genomic_DNA"/>
</dbReference>
<dbReference type="Proteomes" id="UP001500301">
    <property type="component" value="Unassembled WGS sequence"/>
</dbReference>
<sequence length="471" mass="47767">MNDAHDPDHEPTEPLGPLDVPSTDPDPEPEPVTGQPHPQWAPPGPGVTPLPEAALAAAPVAAPEPTTPLPGLAPSLLPPPPVPAGPDLTVRMPLPQAERGGAKLAGWVIPVVAAVALILGLGGGLLGALAYDKIADDSPSGPGYAGDGLAGVDLEDTAPLAAPGSVADVAQAMLPSTVQIIAEYGGEDAGATGSGWVMDGDGHIVTNNHVVAEAAKDNGPIVVVDHDRNRYDAKVVGRSPIYDLAVLYVEKHDQLKPAKLGYAAKLQVGEPVVAIGSPLSLPDTVTSGIVSYLHRPVTTGSTAEDSSWIDAIQTDAAINPGNSGGPLVNQKGEVVGVNSAIATAGGGSVDAEAGNIGVGFAIPVEQVRVTADQILRTGKAQYPVIGAKVKTGGVPTGDGAELDEIIAKSPAEKAGLRRGDLITHVNGSRVADGTALIVAIRTYQPGQTIQFTIKRGSQQKKVDVTLDGEEG</sequence>
<keyword evidence="7" id="KW-1185">Reference proteome</keyword>
<dbReference type="CDD" id="cd06779">
    <property type="entry name" value="cpPDZ_Deg_HtrA-like"/>
    <property type="match status" value="1"/>
</dbReference>
<evidence type="ECO:0000256" key="1">
    <source>
        <dbReference type="ARBA" id="ARBA00022670"/>
    </source>
</evidence>
<dbReference type="Pfam" id="PF13365">
    <property type="entry name" value="Trypsin_2"/>
    <property type="match status" value="1"/>
</dbReference>
<keyword evidence="4" id="KW-1133">Transmembrane helix</keyword>
<dbReference type="Pfam" id="PF13180">
    <property type="entry name" value="PDZ_2"/>
    <property type="match status" value="1"/>
</dbReference>
<organism evidence="6 7">
    <name type="scientific">Nocardioides daeguensis</name>
    <dbReference type="NCBI Taxonomy" id="908359"/>
    <lineage>
        <taxon>Bacteria</taxon>
        <taxon>Bacillati</taxon>
        <taxon>Actinomycetota</taxon>
        <taxon>Actinomycetes</taxon>
        <taxon>Propionibacteriales</taxon>
        <taxon>Nocardioidaceae</taxon>
        <taxon>Nocardioides</taxon>
    </lineage>
</organism>
<dbReference type="InterPro" id="IPR051201">
    <property type="entry name" value="Chloro_Bact_Ser_Proteases"/>
</dbReference>
<evidence type="ECO:0000256" key="2">
    <source>
        <dbReference type="ARBA" id="ARBA00022801"/>
    </source>
</evidence>